<name>A0A2B4RRI6_STYPI</name>
<dbReference type="PANTHER" id="PTHR23048">
    <property type="entry name" value="MYOSIN LIGHT CHAIN 1, 3"/>
    <property type="match status" value="1"/>
</dbReference>
<keyword evidence="1" id="KW-0677">Repeat</keyword>
<evidence type="ECO:0000256" key="1">
    <source>
        <dbReference type="ARBA" id="ARBA00022737"/>
    </source>
</evidence>
<dbReference type="PROSITE" id="PS50222">
    <property type="entry name" value="EF_HAND_2"/>
    <property type="match status" value="4"/>
</dbReference>
<sequence>MELTLTEGQIADFKEAFSLLDKDGDGTITTKELGVLMRSLGENPTEQELEEIILEIDMDGNGIIDFREFLHLMNTRMKETDTEAEIREMFKVFDMDGNGYISAEEFKWTMMNLGNQLTEEEVNEIIKTADLNGDGQIDLEEFVKMMSS</sequence>
<reference evidence="5" key="1">
    <citation type="journal article" date="2017" name="bioRxiv">
        <title>Comparative analysis of the genomes of Stylophora pistillata and Acropora digitifera provides evidence for extensive differences between species of corals.</title>
        <authorList>
            <person name="Voolstra C.R."/>
            <person name="Li Y."/>
            <person name="Liew Y.J."/>
            <person name="Baumgarten S."/>
            <person name="Zoccola D."/>
            <person name="Flot J.-F."/>
            <person name="Tambutte S."/>
            <person name="Allemand D."/>
            <person name="Aranda M."/>
        </authorList>
    </citation>
    <scope>NUCLEOTIDE SEQUENCE [LARGE SCALE GENOMIC DNA]</scope>
</reference>
<accession>A0A2B4RRI6</accession>
<keyword evidence="5" id="KW-1185">Reference proteome</keyword>
<dbReference type="PROSITE" id="PS00018">
    <property type="entry name" value="EF_HAND_1"/>
    <property type="match status" value="4"/>
</dbReference>
<dbReference type="InterPro" id="IPR018247">
    <property type="entry name" value="EF_Hand_1_Ca_BS"/>
</dbReference>
<evidence type="ECO:0000313" key="4">
    <source>
        <dbReference type="EMBL" id="PFX19409.1"/>
    </source>
</evidence>
<dbReference type="GO" id="GO:0005509">
    <property type="term" value="F:calcium ion binding"/>
    <property type="evidence" value="ECO:0007669"/>
    <property type="project" value="InterPro"/>
</dbReference>
<evidence type="ECO:0000259" key="3">
    <source>
        <dbReference type="PROSITE" id="PS50222"/>
    </source>
</evidence>
<organism evidence="4 5">
    <name type="scientific">Stylophora pistillata</name>
    <name type="common">Smooth cauliflower coral</name>
    <dbReference type="NCBI Taxonomy" id="50429"/>
    <lineage>
        <taxon>Eukaryota</taxon>
        <taxon>Metazoa</taxon>
        <taxon>Cnidaria</taxon>
        <taxon>Anthozoa</taxon>
        <taxon>Hexacorallia</taxon>
        <taxon>Scleractinia</taxon>
        <taxon>Astrocoeniina</taxon>
        <taxon>Pocilloporidae</taxon>
        <taxon>Stylophora</taxon>
    </lineage>
</organism>
<dbReference type="SMART" id="SM00054">
    <property type="entry name" value="EFh"/>
    <property type="match status" value="4"/>
</dbReference>
<dbReference type="Pfam" id="PF13499">
    <property type="entry name" value="EF-hand_7"/>
    <property type="match status" value="2"/>
</dbReference>
<keyword evidence="2" id="KW-0106">Calcium</keyword>
<feature type="domain" description="EF-hand" evidence="3">
    <location>
        <begin position="44"/>
        <end position="79"/>
    </location>
</feature>
<gene>
    <name evidence="4" type="primary">3</name>
    <name evidence="4" type="ORF">AWC38_SpisGene16176</name>
</gene>
<feature type="domain" description="EF-hand" evidence="3">
    <location>
        <begin position="117"/>
        <end position="148"/>
    </location>
</feature>
<protein>
    <submittedName>
        <fullName evidence="4">Calmodulin</fullName>
    </submittedName>
</protein>
<dbReference type="Gene3D" id="1.10.238.10">
    <property type="entry name" value="EF-hand"/>
    <property type="match status" value="3"/>
</dbReference>
<dbReference type="InterPro" id="IPR002048">
    <property type="entry name" value="EF_hand_dom"/>
</dbReference>
<dbReference type="GO" id="GO:0016460">
    <property type="term" value="C:myosin II complex"/>
    <property type="evidence" value="ECO:0007669"/>
    <property type="project" value="TreeGrafter"/>
</dbReference>
<proteinExistence type="predicted"/>
<feature type="domain" description="EF-hand" evidence="3">
    <location>
        <begin position="81"/>
        <end position="116"/>
    </location>
</feature>
<dbReference type="Proteomes" id="UP000225706">
    <property type="component" value="Unassembled WGS sequence"/>
</dbReference>
<dbReference type="SUPFAM" id="SSF47473">
    <property type="entry name" value="EF-hand"/>
    <property type="match status" value="1"/>
</dbReference>
<comment type="caution">
    <text evidence="4">The sequence shown here is derived from an EMBL/GenBank/DDBJ whole genome shotgun (WGS) entry which is preliminary data.</text>
</comment>
<dbReference type="STRING" id="50429.A0A2B4RRI6"/>
<evidence type="ECO:0000256" key="2">
    <source>
        <dbReference type="ARBA" id="ARBA00022837"/>
    </source>
</evidence>
<evidence type="ECO:0000313" key="5">
    <source>
        <dbReference type="Proteomes" id="UP000225706"/>
    </source>
</evidence>
<feature type="domain" description="EF-hand" evidence="3">
    <location>
        <begin position="8"/>
        <end position="43"/>
    </location>
</feature>
<dbReference type="PANTHER" id="PTHR23048:SF0">
    <property type="entry name" value="CALMODULIN LIKE 3"/>
    <property type="match status" value="1"/>
</dbReference>
<dbReference type="InterPro" id="IPR011992">
    <property type="entry name" value="EF-hand-dom_pair"/>
</dbReference>
<dbReference type="CDD" id="cd00051">
    <property type="entry name" value="EFh"/>
    <property type="match status" value="2"/>
</dbReference>
<dbReference type="EMBL" id="LSMT01000362">
    <property type="protein sequence ID" value="PFX19409.1"/>
    <property type="molecule type" value="Genomic_DNA"/>
</dbReference>
<dbReference type="AlphaFoldDB" id="A0A2B4RRI6"/>
<dbReference type="InterPro" id="IPR050230">
    <property type="entry name" value="CALM/Myosin/TropC-like"/>
</dbReference>
<dbReference type="FunFam" id="1.10.238.10:FF:000178">
    <property type="entry name" value="Calmodulin-2 A"/>
    <property type="match status" value="1"/>
</dbReference>
<dbReference type="OrthoDB" id="26525at2759"/>